<keyword evidence="5 9" id="KW-1133">Transmembrane helix</keyword>
<feature type="transmembrane region" description="Helical" evidence="9">
    <location>
        <begin position="305"/>
        <end position="331"/>
    </location>
</feature>
<sequence>MSGQGKALRGTPRTWWDDLRGPGAPAPAALAFLVVSIAMYLMVRGLTRPSMVDLRVYRIEGAAVAAHADLYGPLPTPHGLAATYPPFAALLFTGLILPPYEALRIAVIALNIVLLLAVAALSCRLVGVDGRRRATVVATATALGIWAEPVFTTFRYGQINLALLALVLWDFTRPPDARTRGIGIGLAAGLKVTPAIFIAYLLLTRRFRAAAVSAATFAATVAIGLAALPDASRHFWTELLFDTDRVGRPENAANQSIQGLVVRMSHTRDFAHVWLLLVAVAAVAGMACAVFAYRRLGDRWGLPAVAVTGLIAAPIAWTHHWVWCVPFAVLLWADARRWLAAAAIFWTFAVWAVPHASSLELDFAPWQIALSAWYVLFGVGFLVLVAHLAHRAGPTAPGTPTPARTEAPAPVGPA</sequence>
<protein>
    <submittedName>
        <fullName evidence="10">Mannosyltransferase</fullName>
    </submittedName>
</protein>
<keyword evidence="11" id="KW-1185">Reference proteome</keyword>
<keyword evidence="10" id="KW-0328">Glycosyltransferase</keyword>
<evidence type="ECO:0000256" key="6">
    <source>
        <dbReference type="ARBA" id="ARBA00023136"/>
    </source>
</evidence>
<evidence type="ECO:0000256" key="7">
    <source>
        <dbReference type="ARBA" id="ARBA00024033"/>
    </source>
</evidence>
<keyword evidence="4 9" id="KW-0812">Transmembrane</keyword>
<dbReference type="EMBL" id="BAABHS010000009">
    <property type="protein sequence ID" value="GAA4963391.1"/>
    <property type="molecule type" value="Genomic_DNA"/>
</dbReference>
<evidence type="ECO:0000256" key="4">
    <source>
        <dbReference type="ARBA" id="ARBA00022692"/>
    </source>
</evidence>
<dbReference type="Pfam" id="PF09594">
    <property type="entry name" value="GT87"/>
    <property type="match status" value="1"/>
</dbReference>
<evidence type="ECO:0000313" key="11">
    <source>
        <dbReference type="Proteomes" id="UP001500466"/>
    </source>
</evidence>
<dbReference type="Proteomes" id="UP001500466">
    <property type="component" value="Unassembled WGS sequence"/>
</dbReference>
<feature type="transmembrane region" description="Helical" evidence="9">
    <location>
        <begin position="273"/>
        <end position="293"/>
    </location>
</feature>
<feature type="transmembrane region" description="Helical" evidence="9">
    <location>
        <begin position="24"/>
        <end position="43"/>
    </location>
</feature>
<feature type="transmembrane region" description="Helical" evidence="9">
    <location>
        <begin position="209"/>
        <end position="228"/>
    </location>
</feature>
<keyword evidence="6 9" id="KW-0472">Membrane</keyword>
<evidence type="ECO:0000313" key="10">
    <source>
        <dbReference type="EMBL" id="GAA4963391.1"/>
    </source>
</evidence>
<feature type="region of interest" description="Disordered" evidence="8">
    <location>
        <begin position="395"/>
        <end position="414"/>
    </location>
</feature>
<keyword evidence="2" id="KW-1003">Cell membrane</keyword>
<feature type="transmembrane region" description="Helical" evidence="9">
    <location>
        <begin position="368"/>
        <end position="389"/>
    </location>
</feature>
<evidence type="ECO:0000256" key="5">
    <source>
        <dbReference type="ARBA" id="ARBA00022989"/>
    </source>
</evidence>
<comment type="caution">
    <text evidence="10">The sequence shown here is derived from an EMBL/GenBank/DDBJ whole genome shotgun (WGS) entry which is preliminary data.</text>
</comment>
<gene>
    <name evidence="10" type="ORF">GCM10023205_29100</name>
</gene>
<organism evidence="10 11">
    <name type="scientific">Yinghuangia aomiensis</name>
    <dbReference type="NCBI Taxonomy" id="676205"/>
    <lineage>
        <taxon>Bacteria</taxon>
        <taxon>Bacillati</taxon>
        <taxon>Actinomycetota</taxon>
        <taxon>Actinomycetes</taxon>
        <taxon>Kitasatosporales</taxon>
        <taxon>Streptomycetaceae</taxon>
        <taxon>Yinghuangia</taxon>
    </lineage>
</organism>
<feature type="transmembrane region" description="Helical" evidence="9">
    <location>
        <begin position="103"/>
        <end position="123"/>
    </location>
</feature>
<keyword evidence="3" id="KW-0808">Transferase</keyword>
<name>A0ABP9H7U3_9ACTN</name>
<feature type="transmembrane region" description="Helical" evidence="9">
    <location>
        <begin position="338"/>
        <end position="356"/>
    </location>
</feature>
<dbReference type="RefSeq" id="WP_345675862.1">
    <property type="nucleotide sequence ID" value="NZ_BAABHS010000009.1"/>
</dbReference>
<feature type="transmembrane region" description="Helical" evidence="9">
    <location>
        <begin position="183"/>
        <end position="203"/>
    </location>
</feature>
<accession>A0ABP9H7U3</accession>
<evidence type="ECO:0000256" key="9">
    <source>
        <dbReference type="SAM" id="Phobius"/>
    </source>
</evidence>
<evidence type="ECO:0000256" key="2">
    <source>
        <dbReference type="ARBA" id="ARBA00022475"/>
    </source>
</evidence>
<evidence type="ECO:0000256" key="8">
    <source>
        <dbReference type="SAM" id="MobiDB-lite"/>
    </source>
</evidence>
<comment type="subcellular location">
    <subcellularLocation>
        <location evidence="1">Cell membrane</location>
        <topology evidence="1">Multi-pass membrane protein</topology>
    </subcellularLocation>
</comment>
<dbReference type="InterPro" id="IPR018584">
    <property type="entry name" value="GT87"/>
</dbReference>
<evidence type="ECO:0000256" key="1">
    <source>
        <dbReference type="ARBA" id="ARBA00004651"/>
    </source>
</evidence>
<reference evidence="11" key="1">
    <citation type="journal article" date="2019" name="Int. J. Syst. Evol. Microbiol.">
        <title>The Global Catalogue of Microorganisms (GCM) 10K type strain sequencing project: providing services to taxonomists for standard genome sequencing and annotation.</title>
        <authorList>
            <consortium name="The Broad Institute Genomics Platform"/>
            <consortium name="The Broad Institute Genome Sequencing Center for Infectious Disease"/>
            <person name="Wu L."/>
            <person name="Ma J."/>
        </authorList>
    </citation>
    <scope>NUCLEOTIDE SEQUENCE [LARGE SCALE GENOMIC DNA]</scope>
    <source>
        <strain evidence="11">JCM 17986</strain>
    </source>
</reference>
<dbReference type="GO" id="GO:0016757">
    <property type="term" value="F:glycosyltransferase activity"/>
    <property type="evidence" value="ECO:0007669"/>
    <property type="project" value="UniProtKB-KW"/>
</dbReference>
<feature type="transmembrane region" description="Helical" evidence="9">
    <location>
        <begin position="130"/>
        <end position="147"/>
    </location>
</feature>
<evidence type="ECO:0000256" key="3">
    <source>
        <dbReference type="ARBA" id="ARBA00022679"/>
    </source>
</evidence>
<proteinExistence type="inferred from homology"/>
<comment type="similarity">
    <text evidence="7">Belongs to the glycosyltransferase 87 family.</text>
</comment>